<dbReference type="InterPro" id="IPR018170">
    <property type="entry name" value="Aldo/ket_reductase_CS"/>
</dbReference>
<dbReference type="GO" id="GO:0016652">
    <property type="term" value="F:oxidoreductase activity, acting on NAD(P)H as acceptor"/>
    <property type="evidence" value="ECO:0007669"/>
    <property type="project" value="InterPro"/>
</dbReference>
<protein>
    <submittedName>
        <fullName evidence="8">Aldo/keto reductase</fullName>
    </submittedName>
</protein>
<dbReference type="Gene3D" id="3.20.20.100">
    <property type="entry name" value="NADP-dependent oxidoreductase domain"/>
    <property type="match status" value="1"/>
</dbReference>
<dbReference type="InterPro" id="IPR020471">
    <property type="entry name" value="AKR"/>
</dbReference>
<accession>A0A164S136</accession>
<gene>
    <name evidence="8" type="ORF">SISNIDRAFT_517757</name>
</gene>
<dbReference type="AlphaFoldDB" id="A0A164S136"/>
<dbReference type="EMBL" id="KV419417">
    <property type="protein sequence ID" value="KZS91065.1"/>
    <property type="molecule type" value="Genomic_DNA"/>
</dbReference>
<evidence type="ECO:0000256" key="6">
    <source>
        <dbReference type="PIRSR" id="PIRSR000097-3"/>
    </source>
</evidence>
<evidence type="ECO:0000256" key="5">
    <source>
        <dbReference type="PIRSR" id="PIRSR000097-2"/>
    </source>
</evidence>
<dbReference type="SUPFAM" id="SSF51430">
    <property type="entry name" value="NAD(P)-linked oxidoreductase"/>
    <property type="match status" value="1"/>
</dbReference>
<evidence type="ECO:0000256" key="3">
    <source>
        <dbReference type="ARBA" id="ARBA00023002"/>
    </source>
</evidence>
<dbReference type="Proteomes" id="UP000076722">
    <property type="component" value="Unassembled WGS sequence"/>
</dbReference>
<keyword evidence="9" id="KW-1185">Reference proteome</keyword>
<feature type="domain" description="NADP-dependent oxidoreductase" evidence="7">
    <location>
        <begin position="29"/>
        <end position="275"/>
    </location>
</feature>
<dbReference type="PRINTS" id="PR00069">
    <property type="entry name" value="ALDKETRDTASE"/>
</dbReference>
<evidence type="ECO:0000259" key="7">
    <source>
        <dbReference type="Pfam" id="PF00248"/>
    </source>
</evidence>
<dbReference type="PANTHER" id="PTHR43827">
    <property type="entry name" value="2,5-DIKETO-D-GLUCONIC ACID REDUCTASE"/>
    <property type="match status" value="1"/>
</dbReference>
<dbReference type="CDD" id="cd19120">
    <property type="entry name" value="AKR_AKR3C2-3"/>
    <property type="match status" value="1"/>
</dbReference>
<keyword evidence="3" id="KW-0560">Oxidoreductase</keyword>
<feature type="active site" description="Proton donor" evidence="4">
    <location>
        <position position="52"/>
    </location>
</feature>
<feature type="site" description="Lowers pKa of active site Tyr" evidence="6">
    <location>
        <position position="78"/>
    </location>
</feature>
<evidence type="ECO:0000313" key="8">
    <source>
        <dbReference type="EMBL" id="KZS91065.1"/>
    </source>
</evidence>
<dbReference type="STRING" id="1314777.A0A164S136"/>
<dbReference type="InterPro" id="IPR036812">
    <property type="entry name" value="NAD(P)_OxRdtase_dom_sf"/>
</dbReference>
<dbReference type="InterPro" id="IPR044494">
    <property type="entry name" value="AKR3C2/3"/>
</dbReference>
<reference evidence="8 9" key="1">
    <citation type="journal article" date="2016" name="Mol. Biol. Evol.">
        <title>Comparative Genomics of Early-Diverging Mushroom-Forming Fungi Provides Insights into the Origins of Lignocellulose Decay Capabilities.</title>
        <authorList>
            <person name="Nagy L.G."/>
            <person name="Riley R."/>
            <person name="Tritt A."/>
            <person name="Adam C."/>
            <person name="Daum C."/>
            <person name="Floudas D."/>
            <person name="Sun H."/>
            <person name="Yadav J.S."/>
            <person name="Pangilinan J."/>
            <person name="Larsson K.H."/>
            <person name="Matsuura K."/>
            <person name="Barry K."/>
            <person name="Labutti K."/>
            <person name="Kuo R."/>
            <person name="Ohm R.A."/>
            <person name="Bhattacharya S.S."/>
            <person name="Shirouzu T."/>
            <person name="Yoshinaga Y."/>
            <person name="Martin F.M."/>
            <person name="Grigoriev I.V."/>
            <person name="Hibbett D.S."/>
        </authorList>
    </citation>
    <scope>NUCLEOTIDE SEQUENCE [LARGE SCALE GENOMIC DNA]</scope>
    <source>
        <strain evidence="8 9">HHB9708</strain>
    </source>
</reference>
<organism evidence="8 9">
    <name type="scientific">Sistotremastrum niveocremeum HHB9708</name>
    <dbReference type="NCBI Taxonomy" id="1314777"/>
    <lineage>
        <taxon>Eukaryota</taxon>
        <taxon>Fungi</taxon>
        <taxon>Dikarya</taxon>
        <taxon>Basidiomycota</taxon>
        <taxon>Agaricomycotina</taxon>
        <taxon>Agaricomycetes</taxon>
        <taxon>Sistotremastrales</taxon>
        <taxon>Sistotremastraceae</taxon>
        <taxon>Sertulicium</taxon>
        <taxon>Sertulicium niveocremeum</taxon>
    </lineage>
</organism>
<sequence>MANIGTKTLNDGAKIPALGFGTGGAHFGKSADAAASLAIKAGFTHLDTAQAYQNEDSLGISIAEAGPSIRPKLFICTKLTLLPPGKSVREAFLESLKKLQIDYVDMFLIHSPMFVVGRMKEVWEEIESFQKEGLAKTIGVSNFRVGDLEELLKTAKVIPAVNQIEYHPYTAKSAQPILEFNKKHGIATESYGGLTSIVKQPGGPVDPVVAKIRQRLISTTGKQDITDAQVLLKWLEAKDLIILTTTSKWERLQEYLAASSLPPLTAEEVQAIDDAGSQVHFRRYQIMKHMDAPYVANAPAPKL</sequence>
<feature type="binding site" evidence="5">
    <location>
        <position position="110"/>
    </location>
    <ligand>
        <name>substrate</name>
    </ligand>
</feature>
<keyword evidence="2" id="KW-0521">NADP</keyword>
<dbReference type="PANTHER" id="PTHR43827:SF3">
    <property type="entry name" value="NADP-DEPENDENT OXIDOREDUCTASE DOMAIN-CONTAINING PROTEIN"/>
    <property type="match status" value="1"/>
</dbReference>
<dbReference type="GO" id="GO:0016616">
    <property type="term" value="F:oxidoreductase activity, acting on the CH-OH group of donors, NAD or NADP as acceptor"/>
    <property type="evidence" value="ECO:0007669"/>
    <property type="project" value="UniProtKB-ARBA"/>
</dbReference>
<evidence type="ECO:0000313" key="9">
    <source>
        <dbReference type="Proteomes" id="UP000076722"/>
    </source>
</evidence>
<dbReference type="PROSITE" id="PS00062">
    <property type="entry name" value="ALDOKETO_REDUCTASE_2"/>
    <property type="match status" value="1"/>
</dbReference>
<proteinExistence type="inferred from homology"/>
<evidence type="ECO:0000256" key="1">
    <source>
        <dbReference type="ARBA" id="ARBA00007905"/>
    </source>
</evidence>
<name>A0A164S136_9AGAM</name>
<comment type="similarity">
    <text evidence="1">Belongs to the aldo/keto reductase family.</text>
</comment>
<evidence type="ECO:0000256" key="4">
    <source>
        <dbReference type="PIRSR" id="PIRSR000097-1"/>
    </source>
</evidence>
<dbReference type="PIRSF" id="PIRSF000097">
    <property type="entry name" value="AKR"/>
    <property type="match status" value="1"/>
</dbReference>
<dbReference type="Pfam" id="PF00248">
    <property type="entry name" value="Aldo_ket_red"/>
    <property type="match status" value="1"/>
</dbReference>
<dbReference type="OrthoDB" id="416253at2759"/>
<dbReference type="InterPro" id="IPR023210">
    <property type="entry name" value="NADP_OxRdtase_dom"/>
</dbReference>
<evidence type="ECO:0000256" key="2">
    <source>
        <dbReference type="ARBA" id="ARBA00022857"/>
    </source>
</evidence>